<feature type="compositionally biased region" description="Basic and acidic residues" evidence="1">
    <location>
        <begin position="288"/>
        <end position="302"/>
    </location>
</feature>
<dbReference type="KEGG" id="dpa:109539002"/>
<dbReference type="AlphaFoldDB" id="A0AAR5PMQ6"/>
<evidence type="ECO:0000313" key="2">
    <source>
        <dbReference type="EnsemblMetazoa" id="XP_019762066.1"/>
    </source>
</evidence>
<evidence type="ECO:0000313" key="3">
    <source>
        <dbReference type="Proteomes" id="UP000019118"/>
    </source>
</evidence>
<dbReference type="GeneID" id="109539002"/>
<evidence type="ECO:0000256" key="1">
    <source>
        <dbReference type="SAM" id="MobiDB-lite"/>
    </source>
</evidence>
<feature type="region of interest" description="Disordered" evidence="1">
    <location>
        <begin position="64"/>
        <end position="94"/>
    </location>
</feature>
<proteinExistence type="predicted"/>
<protein>
    <submittedName>
        <fullName evidence="2">Uncharacterized protein</fullName>
    </submittedName>
</protein>
<reference evidence="3" key="1">
    <citation type="journal article" date="2013" name="Genome Biol.">
        <title>Draft genome of the mountain pine beetle, Dendroctonus ponderosae Hopkins, a major forest pest.</title>
        <authorList>
            <person name="Keeling C.I."/>
            <person name="Yuen M.M."/>
            <person name="Liao N.Y."/>
            <person name="Docking T.R."/>
            <person name="Chan S.K."/>
            <person name="Taylor G.A."/>
            <person name="Palmquist D.L."/>
            <person name="Jackman S.D."/>
            <person name="Nguyen A."/>
            <person name="Li M."/>
            <person name="Henderson H."/>
            <person name="Janes J.K."/>
            <person name="Zhao Y."/>
            <person name="Pandoh P."/>
            <person name="Moore R."/>
            <person name="Sperling F.A."/>
            <person name="Huber D.P."/>
            <person name="Birol I."/>
            <person name="Jones S.J."/>
            <person name="Bohlmann J."/>
        </authorList>
    </citation>
    <scope>NUCLEOTIDE SEQUENCE</scope>
</reference>
<dbReference type="Proteomes" id="UP000019118">
    <property type="component" value="Unassembled WGS sequence"/>
</dbReference>
<feature type="compositionally biased region" description="Basic residues" evidence="1">
    <location>
        <begin position="74"/>
        <end position="90"/>
    </location>
</feature>
<name>A0AAR5PMQ6_DENPD</name>
<feature type="region of interest" description="Disordered" evidence="1">
    <location>
        <begin position="283"/>
        <end position="302"/>
    </location>
</feature>
<reference evidence="2" key="2">
    <citation type="submission" date="2024-08" db="UniProtKB">
        <authorList>
            <consortium name="EnsemblMetazoa"/>
        </authorList>
    </citation>
    <scope>IDENTIFICATION</scope>
</reference>
<keyword evidence="3" id="KW-1185">Reference proteome</keyword>
<accession>A0AAR5PMQ6</accession>
<organism evidence="2 3">
    <name type="scientific">Dendroctonus ponderosae</name>
    <name type="common">Mountain pine beetle</name>
    <dbReference type="NCBI Taxonomy" id="77166"/>
    <lineage>
        <taxon>Eukaryota</taxon>
        <taxon>Metazoa</taxon>
        <taxon>Ecdysozoa</taxon>
        <taxon>Arthropoda</taxon>
        <taxon>Hexapoda</taxon>
        <taxon>Insecta</taxon>
        <taxon>Pterygota</taxon>
        <taxon>Neoptera</taxon>
        <taxon>Endopterygota</taxon>
        <taxon>Coleoptera</taxon>
        <taxon>Polyphaga</taxon>
        <taxon>Cucujiformia</taxon>
        <taxon>Curculionidae</taxon>
        <taxon>Scolytinae</taxon>
        <taxon>Dendroctonus</taxon>
    </lineage>
</organism>
<dbReference type="EnsemblMetazoa" id="XM_019906507.1">
    <property type="protein sequence ID" value="XP_019762066.1"/>
    <property type="gene ID" value="LOC109539002"/>
</dbReference>
<sequence length="369" mass="42597">MANIGTIDVRDLILVFERQISNSKSDEDSSSFEFHDSGSNNSFFDVSHLNVSVSKLKDIFESKSKARNKENMNSKKRRNDGMAPRRKKPHLSTNTIFDRPIANSTLLLDVISSVELSTDAINDDLKPQSKSFEQKKSANCPAKICEENSPINIELIEDANRKNSKLYQGEYIDLSANIFHDVSKPDDIKFQKQKSLKRPMKINQQNAAPQNTDRIKNLNERRKEERNQEKFKNISIDSICDVRKPEIVKLQRNKPINRPLKIRKKYLEVDAKSIDIKNVMKTTQPRNQEQHSENIRKPPRKAKEIDKELSKDGIGYKDKQFEQLHQQLPEDKVENVDEQFAALSQELCTDEIQSAEEVFRIILQENGES</sequence>
<feature type="compositionally biased region" description="Basic and acidic residues" evidence="1">
    <location>
        <begin position="64"/>
        <end position="73"/>
    </location>
</feature>